<dbReference type="AlphaFoldDB" id="X1VL75"/>
<organism evidence="1">
    <name type="scientific">marine sediment metagenome</name>
    <dbReference type="NCBI Taxonomy" id="412755"/>
    <lineage>
        <taxon>unclassified sequences</taxon>
        <taxon>metagenomes</taxon>
        <taxon>ecological metagenomes</taxon>
    </lineage>
</organism>
<dbReference type="EMBL" id="BARW01025472">
    <property type="protein sequence ID" value="GAJ08965.1"/>
    <property type="molecule type" value="Genomic_DNA"/>
</dbReference>
<gene>
    <name evidence="1" type="ORF">S12H4_41748</name>
</gene>
<evidence type="ECO:0000313" key="1">
    <source>
        <dbReference type="EMBL" id="GAJ08965.1"/>
    </source>
</evidence>
<reference evidence="1" key="1">
    <citation type="journal article" date="2014" name="Front. Microbiol.">
        <title>High frequency of phylogenetically diverse reductive dehalogenase-homologous genes in deep subseafloor sedimentary metagenomes.</title>
        <authorList>
            <person name="Kawai M."/>
            <person name="Futagami T."/>
            <person name="Toyoda A."/>
            <person name="Takaki Y."/>
            <person name="Nishi S."/>
            <person name="Hori S."/>
            <person name="Arai W."/>
            <person name="Tsubouchi T."/>
            <person name="Morono Y."/>
            <person name="Uchiyama I."/>
            <person name="Ito T."/>
            <person name="Fujiyama A."/>
            <person name="Inagaki F."/>
            <person name="Takami H."/>
        </authorList>
    </citation>
    <scope>NUCLEOTIDE SEQUENCE</scope>
    <source>
        <strain evidence="1">Expedition CK06-06</strain>
    </source>
</reference>
<name>X1VL75_9ZZZZ</name>
<sequence>MPVSLHPHADIGLLAGPPEEGLAEACLGLDVTVAGDAQKALHAFKYFRE</sequence>
<comment type="caution">
    <text evidence="1">The sequence shown here is derived from an EMBL/GenBank/DDBJ whole genome shotgun (WGS) entry which is preliminary data.</text>
</comment>
<protein>
    <submittedName>
        <fullName evidence="1">Uncharacterized protein</fullName>
    </submittedName>
</protein>
<proteinExistence type="predicted"/>
<accession>X1VL75</accession>